<dbReference type="PANTHER" id="PTHR13466:SF19">
    <property type="entry name" value="NUCLEUS-VACUOLE JUNCTION PROTEIN 2"/>
    <property type="match status" value="1"/>
</dbReference>
<feature type="region of interest" description="Disordered" evidence="9">
    <location>
        <begin position="906"/>
        <end position="972"/>
    </location>
</feature>
<protein>
    <submittedName>
        <fullName evidence="12">Testis-expressed sequence 2 protein</fullName>
    </submittedName>
</protein>
<name>A0AAV9GWW6_9PEZI</name>
<keyword evidence="6" id="KW-0445">Lipid transport</keyword>
<evidence type="ECO:0000256" key="10">
    <source>
        <dbReference type="SAM" id="Phobius"/>
    </source>
</evidence>
<feature type="region of interest" description="Disordered" evidence="9">
    <location>
        <begin position="642"/>
        <end position="737"/>
    </location>
</feature>
<dbReference type="GO" id="GO:0032865">
    <property type="term" value="C:ERMES complex"/>
    <property type="evidence" value="ECO:0007669"/>
    <property type="project" value="TreeGrafter"/>
</dbReference>
<keyword evidence="13" id="KW-1185">Reference proteome</keyword>
<feature type="compositionally biased region" description="Basic and acidic residues" evidence="9">
    <location>
        <begin position="923"/>
        <end position="935"/>
    </location>
</feature>
<keyword evidence="7" id="KW-0446">Lipid-binding</keyword>
<feature type="region of interest" description="Disordered" evidence="9">
    <location>
        <begin position="770"/>
        <end position="876"/>
    </location>
</feature>
<comment type="subcellular location">
    <subcellularLocation>
        <location evidence="1">Endoplasmic reticulum membrane</location>
    </subcellularLocation>
</comment>
<dbReference type="CDD" id="cd21675">
    <property type="entry name" value="SMP_TEX2"/>
    <property type="match status" value="1"/>
</dbReference>
<feature type="compositionally biased region" description="Polar residues" evidence="9">
    <location>
        <begin position="698"/>
        <end position="712"/>
    </location>
</feature>
<evidence type="ECO:0000256" key="6">
    <source>
        <dbReference type="ARBA" id="ARBA00023055"/>
    </source>
</evidence>
<accession>A0AAV9GWW6</accession>
<gene>
    <name evidence="12" type="ORF">QBC34DRAFT_292601</name>
</gene>
<evidence type="ECO:0000256" key="2">
    <source>
        <dbReference type="ARBA" id="ARBA00022448"/>
    </source>
</evidence>
<dbReference type="PANTHER" id="PTHR13466">
    <property type="entry name" value="TEX2 PROTEIN-RELATED"/>
    <property type="match status" value="1"/>
</dbReference>
<keyword evidence="3 10" id="KW-0812">Transmembrane</keyword>
<keyword evidence="2" id="KW-0813">Transport</keyword>
<dbReference type="GO" id="GO:0005789">
    <property type="term" value="C:endoplasmic reticulum membrane"/>
    <property type="evidence" value="ECO:0007669"/>
    <property type="project" value="UniProtKB-SubCell"/>
</dbReference>
<feature type="region of interest" description="Disordered" evidence="9">
    <location>
        <begin position="535"/>
        <end position="591"/>
    </location>
</feature>
<evidence type="ECO:0000256" key="5">
    <source>
        <dbReference type="ARBA" id="ARBA00022989"/>
    </source>
</evidence>
<feature type="compositionally biased region" description="Polar residues" evidence="9">
    <location>
        <begin position="679"/>
        <end position="688"/>
    </location>
</feature>
<dbReference type="InterPro" id="IPR031468">
    <property type="entry name" value="SMP_LBD"/>
</dbReference>
<dbReference type="GO" id="GO:1990456">
    <property type="term" value="P:mitochondrion-endoplasmic reticulum membrane tethering"/>
    <property type="evidence" value="ECO:0007669"/>
    <property type="project" value="TreeGrafter"/>
</dbReference>
<dbReference type="Pfam" id="PF15413">
    <property type="entry name" value="PH_11"/>
    <property type="match status" value="1"/>
</dbReference>
<comment type="caution">
    <text evidence="12">The sequence shown here is derived from an EMBL/GenBank/DDBJ whole genome shotgun (WGS) entry which is preliminary data.</text>
</comment>
<organism evidence="12 13">
    <name type="scientific">Podospora aff. communis PSN243</name>
    <dbReference type="NCBI Taxonomy" id="3040156"/>
    <lineage>
        <taxon>Eukaryota</taxon>
        <taxon>Fungi</taxon>
        <taxon>Dikarya</taxon>
        <taxon>Ascomycota</taxon>
        <taxon>Pezizomycotina</taxon>
        <taxon>Sordariomycetes</taxon>
        <taxon>Sordariomycetidae</taxon>
        <taxon>Sordariales</taxon>
        <taxon>Podosporaceae</taxon>
        <taxon>Podospora</taxon>
    </lineage>
</organism>
<feature type="compositionally biased region" description="Low complexity" evidence="9">
    <location>
        <begin position="553"/>
        <end position="565"/>
    </location>
</feature>
<evidence type="ECO:0000313" key="13">
    <source>
        <dbReference type="Proteomes" id="UP001321760"/>
    </source>
</evidence>
<feature type="transmembrane region" description="Helical" evidence="10">
    <location>
        <begin position="7"/>
        <end position="33"/>
    </location>
</feature>
<dbReference type="Proteomes" id="UP001321760">
    <property type="component" value="Unassembled WGS sequence"/>
</dbReference>
<evidence type="ECO:0000256" key="1">
    <source>
        <dbReference type="ARBA" id="ARBA00004586"/>
    </source>
</evidence>
<feature type="compositionally biased region" description="Low complexity" evidence="9">
    <location>
        <begin position="654"/>
        <end position="664"/>
    </location>
</feature>
<sequence>MGWLSFLFAYVLGGITFLPLVVGIVFVHAYFIFPYREDGNSDLDLAVGDLIQSGDDLDALKAAKQEAKTKATPSHHEPDVAAGYFAVCREYTPMGINAKPIERSTPVGSATVATPSPSVYQTMYRSIFDRKTGPGPLDNNGGASQRPRRAGNVFYVVLRHGHLMLFDDDEQLEVRHVVSLAHHDISIYSGEKVIPEGELYIKRNAICLSRRTDGLEVGPDSQISKPFYLFSENCSAKEDFYFALLRNQEQSYSVNKNSPSPIQFDVRNIISLVQKLHSSEEHMQTRWLNAMIGRVFLGVHKTKDMENLIREKLTKKISRVKRPAFLSNIEIRGIDTGESAPYITNPRLKDLTVEGECGMEADMRYTGNFRLEVAATARIDLGARFKVREVNLVLAVVIRKLEGHMLFKIKPPPSNRLWFSFQQAPKMEMTIEPIVSSRQITYTVILRQIESRIKEVIAETLVLPFWDDMPFFNTEHKKWRGGVFHDDTVQPSVDLETVLAQEGDLEDIDRLEDSSGIESELPAIEKSHSMPVLEKKPSVGLFGRRMSTKSKTDATTSPSASTTSIDIKHDKPDLKSDANNEAATSRSVPSASFVQAPAPVVKTDATNADIFKPSSTPPNESAAATAMATLSAKTQSLPHVQLQAPSPFKPYVTSRSSHSSSSSHEATDTEKDADITPQARRNTASSAGSHDDGGVKSPSLSTRSSIKSQTGSIARGLFGRRDISTPPTPGSLVGSDAQRRTALTAVSNVAASAKQWGLSALQRHASKALHDGQLVAGESTLDLNQPMGRGRPLPPPGTPLPMPDKSTPIPVPKRKPLAPPPSPPQHNEQAPERRRPIPPPQLRSEPAESAPERRYPLPPPSLPMRRQIHSEQLGDEDNMLIVAAPADSEPTTPLSRSPGYMGSFVEDAEELSKDSVVTAGTVDSDKHLTEDDHGNESTTPAGPTAQDDDDYSAWMDNSDEPDVDDAADPVKG</sequence>
<dbReference type="EMBL" id="MU865922">
    <property type="protein sequence ID" value="KAK4452808.1"/>
    <property type="molecule type" value="Genomic_DNA"/>
</dbReference>
<keyword evidence="4" id="KW-0256">Endoplasmic reticulum</keyword>
<dbReference type="GO" id="GO:0008289">
    <property type="term" value="F:lipid binding"/>
    <property type="evidence" value="ECO:0007669"/>
    <property type="project" value="UniProtKB-KW"/>
</dbReference>
<dbReference type="GO" id="GO:0015914">
    <property type="term" value="P:phospholipid transport"/>
    <property type="evidence" value="ECO:0007669"/>
    <property type="project" value="TreeGrafter"/>
</dbReference>
<evidence type="ECO:0000256" key="3">
    <source>
        <dbReference type="ARBA" id="ARBA00022692"/>
    </source>
</evidence>
<evidence type="ECO:0000259" key="11">
    <source>
        <dbReference type="PROSITE" id="PS51847"/>
    </source>
</evidence>
<reference evidence="12" key="1">
    <citation type="journal article" date="2023" name="Mol. Phylogenet. Evol.">
        <title>Genome-scale phylogeny and comparative genomics of the fungal order Sordariales.</title>
        <authorList>
            <person name="Hensen N."/>
            <person name="Bonometti L."/>
            <person name="Westerberg I."/>
            <person name="Brannstrom I.O."/>
            <person name="Guillou S."/>
            <person name="Cros-Aarteil S."/>
            <person name="Calhoun S."/>
            <person name="Haridas S."/>
            <person name="Kuo A."/>
            <person name="Mondo S."/>
            <person name="Pangilinan J."/>
            <person name="Riley R."/>
            <person name="LaButti K."/>
            <person name="Andreopoulos B."/>
            <person name="Lipzen A."/>
            <person name="Chen C."/>
            <person name="Yan M."/>
            <person name="Daum C."/>
            <person name="Ng V."/>
            <person name="Clum A."/>
            <person name="Steindorff A."/>
            <person name="Ohm R.A."/>
            <person name="Martin F."/>
            <person name="Silar P."/>
            <person name="Natvig D.O."/>
            <person name="Lalanne C."/>
            <person name="Gautier V."/>
            <person name="Ament-Velasquez S.L."/>
            <person name="Kruys A."/>
            <person name="Hutchinson M.I."/>
            <person name="Powell A.J."/>
            <person name="Barry K."/>
            <person name="Miller A.N."/>
            <person name="Grigoriev I.V."/>
            <person name="Debuchy R."/>
            <person name="Gladieux P."/>
            <person name="Hiltunen Thoren M."/>
            <person name="Johannesson H."/>
        </authorList>
    </citation>
    <scope>NUCLEOTIDE SEQUENCE</scope>
    <source>
        <strain evidence="12">PSN243</strain>
    </source>
</reference>
<evidence type="ECO:0000256" key="8">
    <source>
        <dbReference type="ARBA" id="ARBA00023136"/>
    </source>
</evidence>
<feature type="compositionally biased region" description="Pro residues" evidence="9">
    <location>
        <begin position="792"/>
        <end position="802"/>
    </location>
</feature>
<keyword evidence="5 10" id="KW-1133">Transmembrane helix</keyword>
<feature type="compositionally biased region" description="Polar residues" evidence="9">
    <location>
        <begin position="579"/>
        <end position="591"/>
    </location>
</feature>
<dbReference type="PROSITE" id="PS51847">
    <property type="entry name" value="SMP"/>
    <property type="match status" value="1"/>
</dbReference>
<evidence type="ECO:0000256" key="9">
    <source>
        <dbReference type="SAM" id="MobiDB-lite"/>
    </source>
</evidence>
<evidence type="ECO:0000313" key="12">
    <source>
        <dbReference type="EMBL" id="KAK4452808.1"/>
    </source>
</evidence>
<reference evidence="12" key="2">
    <citation type="submission" date="2023-05" db="EMBL/GenBank/DDBJ databases">
        <authorList>
            <consortium name="Lawrence Berkeley National Laboratory"/>
            <person name="Steindorff A."/>
            <person name="Hensen N."/>
            <person name="Bonometti L."/>
            <person name="Westerberg I."/>
            <person name="Brannstrom I.O."/>
            <person name="Guillou S."/>
            <person name="Cros-Aarteil S."/>
            <person name="Calhoun S."/>
            <person name="Haridas S."/>
            <person name="Kuo A."/>
            <person name="Mondo S."/>
            <person name="Pangilinan J."/>
            <person name="Riley R."/>
            <person name="Labutti K."/>
            <person name="Andreopoulos B."/>
            <person name="Lipzen A."/>
            <person name="Chen C."/>
            <person name="Yanf M."/>
            <person name="Daum C."/>
            <person name="Ng V."/>
            <person name="Clum A."/>
            <person name="Ohm R."/>
            <person name="Martin F."/>
            <person name="Silar P."/>
            <person name="Natvig D."/>
            <person name="Lalanne C."/>
            <person name="Gautier V."/>
            <person name="Ament-Velasquez S.L."/>
            <person name="Kruys A."/>
            <person name="Hutchinson M.I."/>
            <person name="Powell A.J."/>
            <person name="Barry K."/>
            <person name="Miller A.N."/>
            <person name="Grigoriev I.V."/>
            <person name="Debuchy R."/>
            <person name="Gladieux P."/>
            <person name="Thoren M.H."/>
            <person name="Johannesson H."/>
        </authorList>
    </citation>
    <scope>NUCLEOTIDE SEQUENCE</scope>
    <source>
        <strain evidence="12">PSN243</strain>
    </source>
</reference>
<evidence type="ECO:0000256" key="4">
    <source>
        <dbReference type="ARBA" id="ARBA00022824"/>
    </source>
</evidence>
<keyword evidence="8 10" id="KW-0472">Membrane</keyword>
<feature type="domain" description="SMP-LTD" evidence="11">
    <location>
        <begin position="281"/>
        <end position="472"/>
    </location>
</feature>
<feature type="compositionally biased region" description="Acidic residues" evidence="9">
    <location>
        <begin position="946"/>
        <end position="972"/>
    </location>
</feature>
<proteinExistence type="predicted"/>
<feature type="compositionally biased region" description="Basic and acidic residues" evidence="9">
    <location>
        <begin position="566"/>
        <end position="578"/>
    </location>
</feature>
<dbReference type="AlphaFoldDB" id="A0AAV9GWW6"/>
<feature type="compositionally biased region" description="Basic and acidic residues" evidence="9">
    <location>
        <begin position="665"/>
        <end position="674"/>
    </location>
</feature>
<evidence type="ECO:0000256" key="7">
    <source>
        <dbReference type="ARBA" id="ARBA00023121"/>
    </source>
</evidence>